<dbReference type="InterPro" id="IPR004384">
    <property type="entry name" value="RNA_MeTrfase_TrmJ/LasT"/>
</dbReference>
<dbReference type="InterPro" id="IPR058584">
    <property type="entry name" value="IMB1_TNPO1-like_TPR"/>
</dbReference>
<dbReference type="SUPFAM" id="SSF75217">
    <property type="entry name" value="alpha/beta knot"/>
    <property type="match status" value="1"/>
</dbReference>
<dbReference type="Gene3D" id="3.40.1280.10">
    <property type="match status" value="1"/>
</dbReference>
<keyword evidence="2" id="KW-0489">Methyltransferase</keyword>
<dbReference type="EMBL" id="CAJNNW010011374">
    <property type="protein sequence ID" value="CAE8653112.1"/>
    <property type="molecule type" value="Genomic_DNA"/>
</dbReference>
<feature type="non-terminal residue" evidence="9">
    <location>
        <position position="592"/>
    </location>
</feature>
<keyword evidence="4" id="KW-0949">S-adenosyl-L-methionine</keyword>
<dbReference type="CDD" id="cd18098">
    <property type="entry name" value="SpoU-like"/>
    <property type="match status" value="1"/>
</dbReference>
<evidence type="ECO:0000256" key="1">
    <source>
        <dbReference type="ARBA" id="ARBA00007228"/>
    </source>
</evidence>
<protein>
    <recommendedName>
        <fullName evidence="11">tRNA/rRNA methyltransferase SpoU type domain-containing protein</fullName>
    </recommendedName>
</protein>
<feature type="domain" description="Importin subunit beta-1/Transportin-1-like TPR repeats" evidence="8">
    <location>
        <begin position="1"/>
        <end position="134"/>
    </location>
</feature>
<evidence type="ECO:0000259" key="8">
    <source>
        <dbReference type="Pfam" id="PF25574"/>
    </source>
</evidence>
<dbReference type="InterPro" id="IPR011989">
    <property type="entry name" value="ARM-like"/>
</dbReference>
<evidence type="ECO:0000256" key="5">
    <source>
        <dbReference type="ARBA" id="ARBA00022737"/>
    </source>
</evidence>
<feature type="domain" description="tRNA/rRNA methyltransferase SpoU type" evidence="7">
    <location>
        <begin position="228"/>
        <end position="359"/>
    </location>
</feature>
<name>A0A813INK3_POLGL</name>
<proteinExistence type="inferred from homology"/>
<dbReference type="GO" id="GO:0005829">
    <property type="term" value="C:cytosol"/>
    <property type="evidence" value="ECO:0007669"/>
    <property type="project" value="TreeGrafter"/>
</dbReference>
<sequence>AVGGYFERFMPHFAPQLRVGLTNYDDVQVCLMTTGVIGDLCRALEGKLITYCDTILQILYSNLQNPAVDRKIKAAIMTCFGDMALAITGEFEKYLAPVAQMLIEASSTRLADGPANNEEWIEYLNSLREGVLDACARLDGARKARVILDGCARRRAFGDREDVRSIRLRAFMATSATALVLGSRAAIRRGRASGRSIRRQAGTAWQELCDSPEQRPAEDHGWFAVGIYRGKSEMNHGTLWRSAYQMGAAFIFTVQPRHGALQAGSPDTTRAWAHMPCFRFDSLHQLLESQPEACVTVAVEMGGEPLETFRHPPRAMYILGAEDDGLPPKVIKQCNYHVSLPAIRSASMNVAACGSVLLYDRLLKRLVLDPFPHLDRKPAPDAGERLTQAMATEEALVSFRMAKATSQHRASSDGQLEGEKLGTMITAGADELVLLRALLFEELPFFVSGAQAARVSRIPGGGWRFEPAALRVRCLDLRAAQALAWLAEGGCCCEARLELPRDGLRVIVELRTRRPALELLPVEPGRIMGEVGELGELGAVEGLPASLRLHREEAVQELRELATRLRRTKRGWATGAMSEPRAGGQPPLLPRA</sequence>
<dbReference type="Pfam" id="PF00588">
    <property type="entry name" value="SpoU_methylase"/>
    <property type="match status" value="1"/>
</dbReference>
<evidence type="ECO:0000256" key="6">
    <source>
        <dbReference type="SAM" id="MobiDB-lite"/>
    </source>
</evidence>
<evidence type="ECO:0008006" key="11">
    <source>
        <dbReference type="Google" id="ProtNLM"/>
    </source>
</evidence>
<feature type="region of interest" description="Disordered" evidence="6">
    <location>
        <begin position="572"/>
        <end position="592"/>
    </location>
</feature>
<comment type="caution">
    <text evidence="9">The sequence shown here is derived from an EMBL/GenBank/DDBJ whole genome shotgun (WGS) entry which is preliminary data.</text>
</comment>
<dbReference type="InterPro" id="IPR016024">
    <property type="entry name" value="ARM-type_fold"/>
</dbReference>
<evidence type="ECO:0000313" key="10">
    <source>
        <dbReference type="Proteomes" id="UP000626109"/>
    </source>
</evidence>
<dbReference type="Proteomes" id="UP000626109">
    <property type="component" value="Unassembled WGS sequence"/>
</dbReference>
<dbReference type="GO" id="GO:0008173">
    <property type="term" value="F:RNA methyltransferase activity"/>
    <property type="evidence" value="ECO:0007669"/>
    <property type="project" value="InterPro"/>
</dbReference>
<dbReference type="Gene3D" id="1.25.10.10">
    <property type="entry name" value="Leucine-rich Repeat Variant"/>
    <property type="match status" value="1"/>
</dbReference>
<comment type="similarity">
    <text evidence="1">Belongs to the class IV-like SAM-binding methyltransferase superfamily. RNA methyltransferase TrmH family.</text>
</comment>
<gene>
    <name evidence="9" type="ORF">PGLA2088_LOCUS10172</name>
</gene>
<dbReference type="Pfam" id="PF25574">
    <property type="entry name" value="TPR_IMB1"/>
    <property type="match status" value="1"/>
</dbReference>
<dbReference type="PANTHER" id="PTHR42786:SF6">
    <property type="entry name" value="TRNA_RRNA METHYLTRANSFERASE SPOU TYPE DOMAIN-CONTAINING PROTEIN"/>
    <property type="match status" value="1"/>
</dbReference>
<dbReference type="PANTHER" id="PTHR42786">
    <property type="entry name" value="TRNA/RRNA METHYLTRANSFERASE"/>
    <property type="match status" value="1"/>
</dbReference>
<evidence type="ECO:0000256" key="2">
    <source>
        <dbReference type="ARBA" id="ARBA00022603"/>
    </source>
</evidence>
<dbReference type="InterPro" id="IPR001537">
    <property type="entry name" value="SpoU_MeTrfase"/>
</dbReference>
<keyword evidence="3" id="KW-0808">Transferase</keyword>
<organism evidence="9 10">
    <name type="scientific">Polarella glacialis</name>
    <name type="common">Dinoflagellate</name>
    <dbReference type="NCBI Taxonomy" id="89957"/>
    <lineage>
        <taxon>Eukaryota</taxon>
        <taxon>Sar</taxon>
        <taxon>Alveolata</taxon>
        <taxon>Dinophyceae</taxon>
        <taxon>Suessiales</taxon>
        <taxon>Suessiaceae</taxon>
        <taxon>Polarella</taxon>
    </lineage>
</organism>
<evidence type="ECO:0000313" key="9">
    <source>
        <dbReference type="EMBL" id="CAE8653112.1"/>
    </source>
</evidence>
<dbReference type="SUPFAM" id="SSF48371">
    <property type="entry name" value="ARM repeat"/>
    <property type="match status" value="1"/>
</dbReference>
<reference evidence="9" key="1">
    <citation type="submission" date="2021-02" db="EMBL/GenBank/DDBJ databases">
        <authorList>
            <person name="Dougan E. K."/>
            <person name="Rhodes N."/>
            <person name="Thang M."/>
            <person name="Chan C."/>
        </authorList>
    </citation>
    <scope>NUCLEOTIDE SEQUENCE</scope>
</reference>
<dbReference type="GO" id="GO:0002128">
    <property type="term" value="P:tRNA nucleoside ribose methylation"/>
    <property type="evidence" value="ECO:0007669"/>
    <property type="project" value="TreeGrafter"/>
</dbReference>
<keyword evidence="5" id="KW-0677">Repeat</keyword>
<evidence type="ECO:0000256" key="4">
    <source>
        <dbReference type="ARBA" id="ARBA00022691"/>
    </source>
</evidence>
<dbReference type="AlphaFoldDB" id="A0A813INK3"/>
<dbReference type="InterPro" id="IPR029026">
    <property type="entry name" value="tRNA_m1G_MTases_N"/>
</dbReference>
<evidence type="ECO:0000256" key="3">
    <source>
        <dbReference type="ARBA" id="ARBA00022679"/>
    </source>
</evidence>
<dbReference type="GO" id="GO:0003723">
    <property type="term" value="F:RNA binding"/>
    <property type="evidence" value="ECO:0007669"/>
    <property type="project" value="InterPro"/>
</dbReference>
<accession>A0A813INK3</accession>
<evidence type="ECO:0000259" key="7">
    <source>
        <dbReference type="Pfam" id="PF00588"/>
    </source>
</evidence>
<dbReference type="InterPro" id="IPR029028">
    <property type="entry name" value="Alpha/beta_knot_MTases"/>
</dbReference>